<dbReference type="PANTHER" id="PTHR14614">
    <property type="entry name" value="HEPATOCELLULAR CARCINOMA-ASSOCIATED ANTIGEN"/>
    <property type="match status" value="1"/>
</dbReference>
<feature type="region of interest" description="Disordered" evidence="1">
    <location>
        <begin position="344"/>
        <end position="371"/>
    </location>
</feature>
<proteinExistence type="predicted"/>
<dbReference type="GO" id="GO:0008168">
    <property type="term" value="F:methyltransferase activity"/>
    <property type="evidence" value="ECO:0007669"/>
    <property type="project" value="UniProtKB-KW"/>
</dbReference>
<keyword evidence="2" id="KW-0808">Transferase</keyword>
<accession>A0A0S4IR04</accession>
<dbReference type="Pfam" id="PF10294">
    <property type="entry name" value="Methyltransf_16"/>
    <property type="match status" value="1"/>
</dbReference>
<protein>
    <submittedName>
        <fullName evidence="2">Methyltransferase, putative</fullName>
    </submittedName>
</protein>
<dbReference type="Proteomes" id="UP000051952">
    <property type="component" value="Unassembled WGS sequence"/>
</dbReference>
<dbReference type="InterPro" id="IPR029063">
    <property type="entry name" value="SAM-dependent_MTases_sf"/>
</dbReference>
<keyword evidence="2" id="KW-0489">Methyltransferase</keyword>
<sequence>MTHTYSASRPTLAAILYCQGAGANPVVDAFLSEFGAASSDANYVAFSPEAQRTFLSTVLCYPVAVQFPLRPGFSVAVGKRYIQLCEANWRACKQNGTLTTKQTGTPDGDDDGDDLDATCGICEELYEWYADAVGGGGFVPASSSSSDPNRKANPISFRSYYLPSRSSRDERDSDENEWKKWVHIQVGAQFTNVGLSLWPSAFVLLECLRGALQPNNNNAAAAAAGDVSQLLFASSSPSLRFVELGSGVGITGVILERLARLGSIDATLVDSCVVTDYQECIVENAATNIKQSLCSFDATSSSSTAAAAAPPAFPIMCEILDWTSDAPAKAAVFSSSSSAARSIESTQNATEGTVVEQQHIDGRPTTSSSSSPSCVILAADCIYDIDVVEGLVDTIHTGLAVSLESASSTPTERITPCCIVVQTHRQESTMKYFFDRVEKLFDVVSWNVAPRGFSSSVAVSLSHHVALLCKHIAKRAPMKYFFDRVEKLFDVVSWNVAPRGFSSSESVTPPLSTTRKDIVLENLTLKALAHPLAFHDSRRNHSTSGSTDADAAAGEALAATLIGPYWVEMPTMICVHRLTPKKS</sequence>
<reference evidence="3" key="1">
    <citation type="submission" date="2015-09" db="EMBL/GenBank/DDBJ databases">
        <authorList>
            <consortium name="Pathogen Informatics"/>
        </authorList>
    </citation>
    <scope>NUCLEOTIDE SEQUENCE [LARGE SCALE GENOMIC DNA]</scope>
    <source>
        <strain evidence="3">Lake Konstanz</strain>
    </source>
</reference>
<dbReference type="PANTHER" id="PTHR14614:SF130">
    <property type="entry name" value="PROTEIN-LYSINE N-METHYLTRANSFERASE EEF2KMT"/>
    <property type="match status" value="1"/>
</dbReference>
<gene>
    <name evidence="2" type="ORF">BSAL_61005</name>
</gene>
<dbReference type="Gene3D" id="3.40.50.150">
    <property type="entry name" value="Vaccinia Virus protein VP39"/>
    <property type="match status" value="1"/>
</dbReference>
<dbReference type="InterPro" id="IPR019410">
    <property type="entry name" value="Methyltransf_16"/>
</dbReference>
<dbReference type="AlphaFoldDB" id="A0A0S4IR04"/>
<evidence type="ECO:0000313" key="3">
    <source>
        <dbReference type="Proteomes" id="UP000051952"/>
    </source>
</evidence>
<keyword evidence="3" id="KW-1185">Reference proteome</keyword>
<dbReference type="GO" id="GO:0032259">
    <property type="term" value="P:methylation"/>
    <property type="evidence" value="ECO:0007669"/>
    <property type="project" value="UniProtKB-KW"/>
</dbReference>
<evidence type="ECO:0000313" key="2">
    <source>
        <dbReference type="EMBL" id="CUF28090.1"/>
    </source>
</evidence>
<name>A0A0S4IR04_BODSA</name>
<organism evidence="2 3">
    <name type="scientific">Bodo saltans</name>
    <name type="common">Flagellated protozoan</name>
    <dbReference type="NCBI Taxonomy" id="75058"/>
    <lineage>
        <taxon>Eukaryota</taxon>
        <taxon>Discoba</taxon>
        <taxon>Euglenozoa</taxon>
        <taxon>Kinetoplastea</taxon>
        <taxon>Metakinetoplastina</taxon>
        <taxon>Eubodonida</taxon>
        <taxon>Bodonidae</taxon>
        <taxon>Bodo</taxon>
    </lineage>
</organism>
<dbReference type="EMBL" id="CYKH01000284">
    <property type="protein sequence ID" value="CUF28090.1"/>
    <property type="molecule type" value="Genomic_DNA"/>
</dbReference>
<evidence type="ECO:0000256" key="1">
    <source>
        <dbReference type="SAM" id="MobiDB-lite"/>
    </source>
</evidence>
<dbReference type="OrthoDB" id="194386at2759"/>